<feature type="repeat" description="WD" evidence="4">
    <location>
        <begin position="203"/>
        <end position="244"/>
    </location>
</feature>
<dbReference type="InterPro" id="IPR032812">
    <property type="entry name" value="SbsA_Ig"/>
</dbReference>
<feature type="domain" description="DUF4082" evidence="6">
    <location>
        <begin position="1372"/>
        <end position="1517"/>
    </location>
</feature>
<name>A0ABR8D2Y6_9NOST</name>
<accession>A0ABR8D2Y6</accession>
<dbReference type="Pfam" id="PF13205">
    <property type="entry name" value="Big_5"/>
    <property type="match status" value="2"/>
</dbReference>
<organism evidence="7 8">
    <name type="scientific">Anabaena azotica FACHB-119</name>
    <dbReference type="NCBI Taxonomy" id="947527"/>
    <lineage>
        <taxon>Bacteria</taxon>
        <taxon>Bacillati</taxon>
        <taxon>Cyanobacteriota</taxon>
        <taxon>Cyanophyceae</taxon>
        <taxon>Nostocales</taxon>
        <taxon>Nostocaceae</taxon>
        <taxon>Anabaena</taxon>
        <taxon>Anabaena azotica</taxon>
    </lineage>
</organism>
<evidence type="ECO:0000259" key="6">
    <source>
        <dbReference type="Pfam" id="PF13313"/>
    </source>
</evidence>
<feature type="repeat" description="WD" evidence="4">
    <location>
        <begin position="35"/>
        <end position="76"/>
    </location>
</feature>
<keyword evidence="2" id="KW-0732">Signal</keyword>
<dbReference type="Gene3D" id="2.60.40.1220">
    <property type="match status" value="2"/>
</dbReference>
<keyword evidence="8" id="KW-1185">Reference proteome</keyword>
<keyword evidence="1 4" id="KW-0853">WD repeat</keyword>
<proteinExistence type="predicted"/>
<feature type="domain" description="SbsA Ig-like" evidence="5">
    <location>
        <begin position="967"/>
        <end position="1075"/>
    </location>
</feature>
<feature type="repeat" description="WD" evidence="4">
    <location>
        <begin position="119"/>
        <end position="160"/>
    </location>
</feature>
<dbReference type="InterPro" id="IPR029062">
    <property type="entry name" value="Class_I_gatase-like"/>
</dbReference>
<evidence type="ECO:0000256" key="3">
    <source>
        <dbReference type="ARBA" id="ARBA00022737"/>
    </source>
</evidence>
<dbReference type="SMART" id="SM00320">
    <property type="entry name" value="WD40"/>
    <property type="match status" value="7"/>
</dbReference>
<evidence type="ECO:0000256" key="2">
    <source>
        <dbReference type="ARBA" id="ARBA00022729"/>
    </source>
</evidence>
<comment type="caution">
    <text evidence="7">The sequence shown here is derived from an EMBL/GenBank/DDBJ whole genome shotgun (WGS) entry which is preliminary data.</text>
</comment>
<feature type="repeat" description="WD" evidence="4">
    <location>
        <begin position="287"/>
        <end position="328"/>
    </location>
</feature>
<dbReference type="EMBL" id="JACJSG010000015">
    <property type="protein sequence ID" value="MBD2501498.1"/>
    <property type="molecule type" value="Genomic_DNA"/>
</dbReference>
<dbReference type="Pfam" id="PF00400">
    <property type="entry name" value="WD40"/>
    <property type="match status" value="1"/>
</dbReference>
<dbReference type="PROSITE" id="PS50082">
    <property type="entry name" value="WD_REPEATS_2"/>
    <property type="match status" value="6"/>
</dbReference>
<dbReference type="SUPFAM" id="SSF52317">
    <property type="entry name" value="Class I glutamine amidotransferase-like"/>
    <property type="match status" value="1"/>
</dbReference>
<feature type="domain" description="DUF4082" evidence="6">
    <location>
        <begin position="1091"/>
        <end position="1237"/>
    </location>
</feature>
<feature type="repeat" description="WD" evidence="4">
    <location>
        <begin position="161"/>
        <end position="202"/>
    </location>
</feature>
<dbReference type="SUPFAM" id="SSF50978">
    <property type="entry name" value="WD40 repeat-like"/>
    <property type="match status" value="1"/>
</dbReference>
<dbReference type="PROSITE" id="PS00678">
    <property type="entry name" value="WD_REPEATS_1"/>
    <property type="match status" value="4"/>
</dbReference>
<protein>
    <submittedName>
        <fullName evidence="7">DUF4082 domain-containing protein</fullName>
    </submittedName>
</protein>
<dbReference type="Gene3D" id="3.40.50.880">
    <property type="match status" value="1"/>
</dbReference>
<dbReference type="Pfam" id="PF25168">
    <property type="entry name" value="Beta-prop_WDR36-Utp21_2nd"/>
    <property type="match status" value="1"/>
</dbReference>
<keyword evidence="3" id="KW-0677">Repeat</keyword>
<evidence type="ECO:0000313" key="8">
    <source>
        <dbReference type="Proteomes" id="UP000661112"/>
    </source>
</evidence>
<dbReference type="PANTHER" id="PTHR19848">
    <property type="entry name" value="WD40 REPEAT PROTEIN"/>
    <property type="match status" value="1"/>
</dbReference>
<feature type="domain" description="SbsA Ig-like" evidence="5">
    <location>
        <begin position="1248"/>
        <end position="1356"/>
    </location>
</feature>
<dbReference type="InterPro" id="IPR036322">
    <property type="entry name" value="WD40_repeat_dom_sf"/>
</dbReference>
<evidence type="ECO:0000313" key="7">
    <source>
        <dbReference type="EMBL" id="MBD2501498.1"/>
    </source>
</evidence>
<evidence type="ECO:0000256" key="4">
    <source>
        <dbReference type="PROSITE-ProRule" id="PRU00221"/>
    </source>
</evidence>
<dbReference type="PANTHER" id="PTHR19848:SF8">
    <property type="entry name" value="F-BOX AND WD REPEAT DOMAIN CONTAINING 7"/>
    <property type="match status" value="1"/>
</dbReference>
<gene>
    <name evidence="7" type="ORF">H6G83_12955</name>
</gene>
<dbReference type="InterPro" id="IPR014755">
    <property type="entry name" value="Cu-Rt/internalin_Ig-like"/>
</dbReference>
<dbReference type="InterPro" id="IPR015943">
    <property type="entry name" value="WD40/YVTN_repeat-like_dom_sf"/>
</dbReference>
<sequence>MRRKFLKYLSLFLCTVLVILCIGSITEYTVAQTKLSETTRQVSAIAFSPDGTTVADGIEDGQIALVDINKGKLSKTLPGHSSRVTGLVFSPNGKTLNSVGRDTVLRSWDIATGKQTLRLQGPENPPRTIAISQNGQMIATAGEDPKVHLWDVSTEKLIHVLSGHKNFVNGIAFNRNGKILASGDDNGLLILWDTTTGKALRSIQGHMAAVTDVAFSTDGKTLASVSQDQTARLWNVDTGEPVQVFRDATEPLQTVRFSPNGDTLIATGKNIIYFWNTKTNSLRLKLNSLDTSEITAIDVSLDGKNLATANKDGYTAVWDVESGVRKQNVKVTDLVPATNNKSSNLNKNLKAQKSTSSIKTDTSSFTETLLAAIPPATGGPILLVTSTANRFSEYYAEILRNEGLNYFAVSDISSVTSTTLANYDVVLLAEMNLSSAQVTTFNNWVQNGGNLIAMRPDKQLASLLGLTDANSTLSDAYLLVNNSTSAGKGIVNQTIQFHGIADRYTLNGADSIATLYTNATTSTSNPAVTLRSVGNGQAAAFTYDLARSIVYTRQGNPTWDQQERDGFSPIRSDDLFYGNASGDVKPDWVDLNKVAIPQADEQQRLLANLIINMNQSKKPLPRFWYFPHGKKAVVMMTGDDHANGGTAGRFDQFINQSPPGCSVDDWQCIRGTSYIYALSEPITNAQMSSYNAQGFEISLHLNTNCENYQTSTLTNPPSLQSLYQQQVADFTSKYPSLPAPTTQRHHCLVWSDWFSTPQVESNYGIRLDTTYYYWPPAWINNSPGFFTGSGMPMRFANKNGEMIDVYGAATQLTDESGQSYPYTIDTLLDRAIGTQGYYGVFNVNAHTDSPNSSESDEVVASAKARGVPVVSAKQVLKWLDGRNSSSFGSFNWSNNALNFTITKATNTANLTTNGLQAMLPTVFGNTTLSSLTRNGNSVAYTTQIIKGIEYAFFSGDSGAYVATYTVDTSAPTVTANSPSNSATGVSTSPNITASFSKAINPATVTSSTFELRDASNTLVPATVSYNAASQTATLTPSSALSTSTLYTATVKGGTNGVKDTAGNALAADFSWSFTTTASTAPTSSSIWNNSATPTTASVGDSNAVELGVKFRSDVDGYITGIKFYKGSQNTGTHIGNLWTSTGTKLATATFSNETTSGWQQVNFDQPVAITANTVYVASYHTNVGRYALNQGYFTNSGVNNPPLYALRNGENGGNGVYKYGATSNFPTDTYQSSNYWVDVVFTTSTAPDTTPPTVTANSPSNGATGVSTLPNITASFSEAINSATVTSSSFELRNASNTLIPATVSYNAVSRTATLTPSSALSISTLYTATVKGGANGIKDTAGNALAADFSWSFTTTASTAPTSSSIWNNSATPANLSDPDTSAVELGVKFRADVDGSITGIRFYKSIQNTGTHIGNLWSSSGQLLATATFTNETASGWQQVNFNTPVPITANSVYVASYHTNVGRYSTSVGYFANSGFSNPPLYALKNGESDGNGVYKYGASGFPTGTYQSTNYWVDVVFTPN</sequence>
<dbReference type="Pfam" id="PF13313">
    <property type="entry name" value="DUF4082"/>
    <property type="match status" value="2"/>
</dbReference>
<dbReference type="InterPro" id="IPR019775">
    <property type="entry name" value="WD40_repeat_CS"/>
</dbReference>
<evidence type="ECO:0000256" key="1">
    <source>
        <dbReference type="ARBA" id="ARBA00022574"/>
    </source>
</evidence>
<dbReference type="CDD" id="cd00200">
    <property type="entry name" value="WD40"/>
    <property type="match status" value="1"/>
</dbReference>
<evidence type="ECO:0000259" key="5">
    <source>
        <dbReference type="Pfam" id="PF13205"/>
    </source>
</evidence>
<dbReference type="InterPro" id="IPR025141">
    <property type="entry name" value="DUF4082"/>
</dbReference>
<dbReference type="Gene3D" id="2.130.10.10">
    <property type="entry name" value="YVTN repeat-like/Quinoprotein amine dehydrogenase"/>
    <property type="match status" value="3"/>
</dbReference>
<dbReference type="InterPro" id="IPR001680">
    <property type="entry name" value="WD40_rpt"/>
</dbReference>
<dbReference type="Proteomes" id="UP000661112">
    <property type="component" value="Unassembled WGS sequence"/>
</dbReference>
<feature type="repeat" description="WD" evidence="4">
    <location>
        <begin position="77"/>
        <end position="118"/>
    </location>
</feature>
<dbReference type="PROSITE" id="PS50294">
    <property type="entry name" value="WD_REPEATS_REGION"/>
    <property type="match status" value="4"/>
</dbReference>
<reference evidence="7 8" key="1">
    <citation type="journal article" date="2020" name="ISME J.">
        <title>Comparative genomics reveals insights into cyanobacterial evolution and habitat adaptation.</title>
        <authorList>
            <person name="Chen M.Y."/>
            <person name="Teng W.K."/>
            <person name="Zhao L."/>
            <person name="Hu C.X."/>
            <person name="Zhou Y.K."/>
            <person name="Han B.P."/>
            <person name="Song L.R."/>
            <person name="Shu W.S."/>
        </authorList>
    </citation>
    <scope>NUCLEOTIDE SEQUENCE [LARGE SCALE GENOMIC DNA]</scope>
    <source>
        <strain evidence="7 8">FACHB-119</strain>
    </source>
</reference>